<dbReference type="PANTHER" id="PTHR24393:SF106">
    <property type="entry name" value="ZINC FINGER AND SCAN DOMAIN-CONTAINING PROTEIN 2"/>
    <property type="match status" value="1"/>
</dbReference>
<dbReference type="GO" id="GO:0000978">
    <property type="term" value="F:RNA polymerase II cis-regulatory region sequence-specific DNA binding"/>
    <property type="evidence" value="ECO:0007669"/>
    <property type="project" value="TreeGrafter"/>
</dbReference>
<evidence type="ECO:0000256" key="16">
    <source>
        <dbReference type="ARBA" id="ARBA00023125"/>
    </source>
</evidence>
<dbReference type="SUPFAM" id="SSF109640">
    <property type="entry name" value="KRAB domain (Kruppel-associated box)"/>
    <property type="match status" value="1"/>
</dbReference>
<dbReference type="GO" id="GO:0005819">
    <property type="term" value="C:spindle"/>
    <property type="evidence" value="ECO:0007669"/>
    <property type="project" value="UniProtKB-SubCell"/>
</dbReference>
<evidence type="ECO:0000256" key="4">
    <source>
        <dbReference type="ARBA" id="ARBA00006991"/>
    </source>
</evidence>
<evidence type="ECO:0000256" key="8">
    <source>
        <dbReference type="ARBA" id="ARBA00022723"/>
    </source>
</evidence>
<keyword evidence="14 22" id="KW-0067">ATP-binding</keyword>
<dbReference type="PROSITE" id="PS50805">
    <property type="entry name" value="KRAB"/>
    <property type="match status" value="2"/>
</dbReference>
<feature type="region of interest" description="Disordered" evidence="23">
    <location>
        <begin position="78"/>
        <end position="132"/>
    </location>
</feature>
<evidence type="ECO:0000256" key="15">
    <source>
        <dbReference type="ARBA" id="ARBA00023015"/>
    </source>
</evidence>
<keyword evidence="9" id="KW-0677">Repeat</keyword>
<dbReference type="FunFam" id="3.30.160.60:FF:002090">
    <property type="entry name" value="Zinc finger protein 473"/>
    <property type="match status" value="2"/>
</dbReference>
<dbReference type="FunFam" id="3.30.160.60:FF:000005">
    <property type="entry name" value="Zinc finger protein 14 homolog"/>
    <property type="match status" value="1"/>
</dbReference>
<dbReference type="PROSITE" id="PS00107">
    <property type="entry name" value="PROTEIN_KINASE_ATP"/>
    <property type="match status" value="1"/>
</dbReference>
<dbReference type="SMART" id="SM00220">
    <property type="entry name" value="S_TKc"/>
    <property type="match status" value="1"/>
</dbReference>
<dbReference type="PROSITE" id="PS50157">
    <property type="entry name" value="ZINC_FINGER_C2H2_2"/>
    <property type="match status" value="25"/>
</dbReference>
<feature type="domain" description="C2H2-type" evidence="25">
    <location>
        <begin position="1134"/>
        <end position="1161"/>
    </location>
</feature>
<evidence type="ECO:0000256" key="6">
    <source>
        <dbReference type="ARBA" id="ARBA00022527"/>
    </source>
</evidence>
<feature type="domain" description="C2H2-type" evidence="25">
    <location>
        <begin position="1078"/>
        <end position="1105"/>
    </location>
</feature>
<feature type="domain" description="C2H2-type" evidence="25">
    <location>
        <begin position="386"/>
        <end position="413"/>
    </location>
</feature>
<feature type="domain" description="C2H2-type" evidence="25">
    <location>
        <begin position="1050"/>
        <end position="1077"/>
    </location>
</feature>
<comment type="function">
    <text evidence="1">May be involved in transcriptional regulation.</text>
</comment>
<keyword evidence="7" id="KW-0808">Transferase</keyword>
<organism evidence="27 28">
    <name type="scientific">Myotis davidii</name>
    <name type="common">David's myotis</name>
    <dbReference type="NCBI Taxonomy" id="225400"/>
    <lineage>
        <taxon>Eukaryota</taxon>
        <taxon>Metazoa</taxon>
        <taxon>Chordata</taxon>
        <taxon>Craniata</taxon>
        <taxon>Vertebrata</taxon>
        <taxon>Euteleostomi</taxon>
        <taxon>Mammalia</taxon>
        <taxon>Eutheria</taxon>
        <taxon>Laurasiatheria</taxon>
        <taxon>Chiroptera</taxon>
        <taxon>Yangochiroptera</taxon>
        <taxon>Vespertilionidae</taxon>
        <taxon>Myotis</taxon>
    </lineage>
</organism>
<dbReference type="SMART" id="SM00349">
    <property type="entry name" value="KRAB"/>
    <property type="match status" value="2"/>
</dbReference>
<evidence type="ECO:0000313" key="27">
    <source>
        <dbReference type="EMBL" id="ELK38111.1"/>
    </source>
</evidence>
<feature type="domain" description="C2H2-type" evidence="25">
    <location>
        <begin position="1302"/>
        <end position="1329"/>
    </location>
</feature>
<keyword evidence="8" id="KW-0479">Metal-binding</keyword>
<comment type="subcellular location">
    <subcellularLocation>
        <location evidence="3">Cytoplasm</location>
        <location evidence="3">Cytoskeleton</location>
        <location evidence="3">Spindle</location>
    </subcellularLocation>
    <subcellularLocation>
        <location evidence="2">Nucleus</location>
    </subcellularLocation>
</comment>
<feature type="domain" description="C2H2-type" evidence="25">
    <location>
        <begin position="1386"/>
        <end position="1413"/>
    </location>
</feature>
<gene>
    <name evidence="27" type="ORF">MDA_GLEAN10003128</name>
</gene>
<dbReference type="FunFam" id="1.10.510.10:FF:000235">
    <property type="entry name" value="Serine/threonine-protein kinase ark1"/>
    <property type="match status" value="1"/>
</dbReference>
<feature type="domain" description="C2H2-type" evidence="25">
    <location>
        <begin position="302"/>
        <end position="329"/>
    </location>
</feature>
<evidence type="ECO:0000256" key="21">
    <source>
        <dbReference type="PROSITE-ProRule" id="PRU00042"/>
    </source>
</evidence>
<evidence type="ECO:0000256" key="23">
    <source>
        <dbReference type="SAM" id="MobiDB-lite"/>
    </source>
</evidence>
<dbReference type="GO" id="GO:0001228">
    <property type="term" value="F:DNA-binding transcription activator activity, RNA polymerase II-specific"/>
    <property type="evidence" value="ECO:0007669"/>
    <property type="project" value="TreeGrafter"/>
</dbReference>
<dbReference type="SUPFAM" id="SSF57667">
    <property type="entry name" value="beta-beta-alpha zinc fingers"/>
    <property type="match status" value="14"/>
</dbReference>
<evidence type="ECO:0000256" key="13">
    <source>
        <dbReference type="ARBA" id="ARBA00022833"/>
    </source>
</evidence>
<feature type="domain" description="C2H2-type" evidence="25">
    <location>
        <begin position="1274"/>
        <end position="1301"/>
    </location>
</feature>
<dbReference type="PROSITE" id="PS00108">
    <property type="entry name" value="PROTEIN_KINASE_ST"/>
    <property type="match status" value="1"/>
</dbReference>
<dbReference type="PANTHER" id="PTHR24393">
    <property type="entry name" value="ZINC FINGER PROTEIN"/>
    <property type="match status" value="1"/>
</dbReference>
<reference evidence="28" key="1">
    <citation type="journal article" date="2013" name="Science">
        <title>Comparative analysis of bat genomes provides insight into the evolution of flight and immunity.</title>
        <authorList>
            <person name="Zhang G."/>
            <person name="Cowled C."/>
            <person name="Shi Z."/>
            <person name="Huang Z."/>
            <person name="Bishop-Lilly K.A."/>
            <person name="Fang X."/>
            <person name="Wynne J.W."/>
            <person name="Xiong Z."/>
            <person name="Baker M.L."/>
            <person name="Zhao W."/>
            <person name="Tachedjian M."/>
            <person name="Zhu Y."/>
            <person name="Zhou P."/>
            <person name="Jiang X."/>
            <person name="Ng J."/>
            <person name="Yang L."/>
            <person name="Wu L."/>
            <person name="Xiao J."/>
            <person name="Feng Y."/>
            <person name="Chen Y."/>
            <person name="Sun X."/>
            <person name="Zhang Y."/>
            <person name="Marsh G.A."/>
            <person name="Crameri G."/>
            <person name="Broder C.C."/>
            <person name="Frey K.G."/>
            <person name="Wang L.F."/>
            <person name="Wang J."/>
        </authorList>
    </citation>
    <scope>NUCLEOTIDE SEQUENCE [LARGE SCALE GENOMIC DNA]</scope>
</reference>
<evidence type="ECO:0000256" key="12">
    <source>
        <dbReference type="ARBA" id="ARBA00022777"/>
    </source>
</evidence>
<feature type="domain" description="C2H2-type" evidence="25">
    <location>
        <begin position="246"/>
        <end position="273"/>
    </location>
</feature>
<evidence type="ECO:0000256" key="11">
    <source>
        <dbReference type="ARBA" id="ARBA00022771"/>
    </source>
</evidence>
<dbReference type="FunFam" id="3.30.160.60:FF:000493">
    <property type="entry name" value="Zinc finger protein 805"/>
    <property type="match status" value="1"/>
</dbReference>
<dbReference type="SUPFAM" id="SSF56112">
    <property type="entry name" value="Protein kinase-like (PK-like)"/>
    <property type="match status" value="1"/>
</dbReference>
<dbReference type="InterPro" id="IPR008271">
    <property type="entry name" value="Ser/Thr_kinase_AS"/>
</dbReference>
<feature type="domain" description="Protein kinase" evidence="24">
    <location>
        <begin position="522"/>
        <end position="772"/>
    </location>
</feature>
<evidence type="ECO:0000256" key="19">
    <source>
        <dbReference type="ARBA" id="ARBA00047899"/>
    </source>
</evidence>
<dbReference type="InterPro" id="IPR001909">
    <property type="entry name" value="KRAB"/>
</dbReference>
<comment type="catalytic activity">
    <reaction evidence="20">
        <text>L-seryl-[protein] + ATP = O-phospho-L-seryl-[protein] + ADP + H(+)</text>
        <dbReference type="Rhea" id="RHEA:17989"/>
        <dbReference type="Rhea" id="RHEA-COMP:9863"/>
        <dbReference type="Rhea" id="RHEA-COMP:11604"/>
        <dbReference type="ChEBI" id="CHEBI:15378"/>
        <dbReference type="ChEBI" id="CHEBI:29999"/>
        <dbReference type="ChEBI" id="CHEBI:30616"/>
        <dbReference type="ChEBI" id="CHEBI:83421"/>
        <dbReference type="ChEBI" id="CHEBI:456216"/>
        <dbReference type="EC" id="2.7.11.1"/>
    </reaction>
</comment>
<dbReference type="Pfam" id="PF01352">
    <property type="entry name" value="KRAB"/>
    <property type="match status" value="1"/>
</dbReference>
<dbReference type="FunFam" id="3.30.160.60:FF:000561">
    <property type="entry name" value="Zinc finger protein 30 homolog"/>
    <property type="match status" value="2"/>
</dbReference>
<dbReference type="FunFam" id="3.30.160.60:FF:001343">
    <property type="entry name" value="Zinc finger protein 568"/>
    <property type="match status" value="1"/>
</dbReference>
<evidence type="ECO:0000256" key="3">
    <source>
        <dbReference type="ARBA" id="ARBA00004186"/>
    </source>
</evidence>
<keyword evidence="13" id="KW-0862">Zinc</keyword>
<feature type="domain" description="KRAB" evidence="26">
    <location>
        <begin position="781"/>
        <end position="865"/>
    </location>
</feature>
<evidence type="ECO:0000256" key="1">
    <source>
        <dbReference type="ARBA" id="ARBA00003767"/>
    </source>
</evidence>
<evidence type="ECO:0000256" key="10">
    <source>
        <dbReference type="ARBA" id="ARBA00022741"/>
    </source>
</evidence>
<dbReference type="EMBL" id="KB099429">
    <property type="protein sequence ID" value="ELK38111.1"/>
    <property type="molecule type" value="Genomic_DNA"/>
</dbReference>
<feature type="domain" description="C2H2-type" evidence="25">
    <location>
        <begin position="1246"/>
        <end position="1273"/>
    </location>
</feature>
<feature type="region of interest" description="Disordered" evidence="23">
    <location>
        <begin position="968"/>
        <end position="990"/>
    </location>
</feature>
<keyword evidence="17" id="KW-0804">Transcription</keyword>
<feature type="domain" description="C2H2-type" evidence="25">
    <location>
        <begin position="1330"/>
        <end position="1357"/>
    </location>
</feature>
<evidence type="ECO:0000256" key="5">
    <source>
        <dbReference type="ARBA" id="ARBA00012513"/>
    </source>
</evidence>
<dbReference type="GO" id="GO:0005634">
    <property type="term" value="C:nucleus"/>
    <property type="evidence" value="ECO:0007669"/>
    <property type="project" value="UniProtKB-SubCell"/>
</dbReference>
<keyword evidence="6" id="KW-0723">Serine/threonine-protein kinase</keyword>
<feature type="domain" description="C2H2-type" evidence="25">
    <location>
        <begin position="162"/>
        <end position="189"/>
    </location>
</feature>
<feature type="domain" description="C2H2-type" evidence="25">
    <location>
        <begin position="330"/>
        <end position="357"/>
    </location>
</feature>
<proteinExistence type="inferred from homology"/>
<dbReference type="CDD" id="cd07765">
    <property type="entry name" value="KRAB_A-box"/>
    <property type="match status" value="1"/>
</dbReference>
<dbReference type="GO" id="GO:0004674">
    <property type="term" value="F:protein serine/threonine kinase activity"/>
    <property type="evidence" value="ECO:0007669"/>
    <property type="project" value="UniProtKB-KW"/>
</dbReference>
<evidence type="ECO:0000256" key="18">
    <source>
        <dbReference type="ARBA" id="ARBA00023242"/>
    </source>
</evidence>
<dbReference type="GO" id="GO:0008270">
    <property type="term" value="F:zinc ion binding"/>
    <property type="evidence" value="ECO:0007669"/>
    <property type="project" value="UniProtKB-KW"/>
</dbReference>
<comment type="catalytic activity">
    <reaction evidence="19">
        <text>L-threonyl-[protein] + ATP = O-phospho-L-threonyl-[protein] + ADP + H(+)</text>
        <dbReference type="Rhea" id="RHEA:46608"/>
        <dbReference type="Rhea" id="RHEA-COMP:11060"/>
        <dbReference type="Rhea" id="RHEA-COMP:11605"/>
        <dbReference type="ChEBI" id="CHEBI:15378"/>
        <dbReference type="ChEBI" id="CHEBI:30013"/>
        <dbReference type="ChEBI" id="CHEBI:30616"/>
        <dbReference type="ChEBI" id="CHEBI:61977"/>
        <dbReference type="ChEBI" id="CHEBI:456216"/>
        <dbReference type="EC" id="2.7.11.1"/>
    </reaction>
</comment>
<dbReference type="InterPro" id="IPR011009">
    <property type="entry name" value="Kinase-like_dom_sf"/>
</dbReference>
<dbReference type="FunFam" id="3.30.160.60:FF:000737">
    <property type="entry name" value="Zinc finger protein 565"/>
    <property type="match status" value="1"/>
</dbReference>
<dbReference type="GO" id="GO:0005524">
    <property type="term" value="F:ATP binding"/>
    <property type="evidence" value="ECO:0007669"/>
    <property type="project" value="UniProtKB-UniRule"/>
</dbReference>
<feature type="domain" description="C2H2-type" evidence="25">
    <location>
        <begin position="274"/>
        <end position="301"/>
    </location>
</feature>
<dbReference type="FunFam" id="3.30.160.60:FF:000352">
    <property type="entry name" value="zinc finger protein 3 homolog"/>
    <property type="match status" value="4"/>
</dbReference>
<evidence type="ECO:0000256" key="7">
    <source>
        <dbReference type="ARBA" id="ARBA00022679"/>
    </source>
</evidence>
<dbReference type="InterPro" id="IPR036051">
    <property type="entry name" value="KRAB_dom_sf"/>
</dbReference>
<keyword evidence="10 22" id="KW-0547">Nucleotide-binding</keyword>
<protein>
    <recommendedName>
        <fullName evidence="5">non-specific serine/threonine protein kinase</fullName>
        <ecNumber evidence="5">2.7.11.1</ecNumber>
    </recommendedName>
</protein>
<keyword evidence="15" id="KW-0805">Transcription regulation</keyword>
<feature type="domain" description="KRAB" evidence="26">
    <location>
        <begin position="1"/>
        <end position="43"/>
    </location>
</feature>
<feature type="compositionally biased region" description="Basic and acidic residues" evidence="23">
    <location>
        <begin position="98"/>
        <end position="111"/>
    </location>
</feature>
<evidence type="ECO:0000259" key="26">
    <source>
        <dbReference type="PROSITE" id="PS50805"/>
    </source>
</evidence>
<dbReference type="Gene3D" id="1.10.510.10">
    <property type="entry name" value="Transferase(Phosphotransferase) domain 1"/>
    <property type="match status" value="1"/>
</dbReference>
<feature type="domain" description="C2H2-type" evidence="25">
    <location>
        <begin position="414"/>
        <end position="441"/>
    </location>
</feature>
<dbReference type="Proteomes" id="UP000010556">
    <property type="component" value="Unassembled WGS sequence"/>
</dbReference>
<dbReference type="InterPro" id="IPR017441">
    <property type="entry name" value="Protein_kinase_ATP_BS"/>
</dbReference>
<feature type="domain" description="C2H2-type" evidence="25">
    <location>
        <begin position="358"/>
        <end position="385"/>
    </location>
</feature>
<dbReference type="InterPro" id="IPR013087">
    <property type="entry name" value="Znf_C2H2_type"/>
</dbReference>
<evidence type="ECO:0000256" key="17">
    <source>
        <dbReference type="ARBA" id="ARBA00023163"/>
    </source>
</evidence>
<dbReference type="InterPro" id="IPR036236">
    <property type="entry name" value="Znf_C2H2_sf"/>
</dbReference>
<dbReference type="FunFam" id="3.30.160.60:FF:001494">
    <property type="entry name" value="zinc finger protein 10 isoform X2"/>
    <property type="match status" value="1"/>
</dbReference>
<dbReference type="eggNOG" id="KOG1721">
    <property type="taxonomic scope" value="Eukaryota"/>
</dbReference>
<feature type="domain" description="C2H2-type" evidence="25">
    <location>
        <begin position="1218"/>
        <end position="1245"/>
    </location>
</feature>
<feature type="domain" description="C2H2-type" evidence="25">
    <location>
        <begin position="1190"/>
        <end position="1217"/>
    </location>
</feature>
<evidence type="ECO:0000259" key="24">
    <source>
        <dbReference type="PROSITE" id="PS50011"/>
    </source>
</evidence>
<keyword evidence="28" id="KW-1185">Reference proteome</keyword>
<dbReference type="Gene3D" id="3.30.200.20">
    <property type="entry name" value="Phosphorylase Kinase, domain 1"/>
    <property type="match status" value="1"/>
</dbReference>
<evidence type="ECO:0000256" key="14">
    <source>
        <dbReference type="ARBA" id="ARBA00022840"/>
    </source>
</evidence>
<sequence>MLENCRLLASLGCPVPRPELICQPEPGWELWMVKTDLSRGTCPGDKEKFKTTESTACEPALSERFSVQEQLTQKVPADFQGDQAKDQRGPSQVSLQEGHVRPGIDPPRERLPGSPEHGGSGTPDGACVRTVQEPAPPGGAVLHHGSHELRKDPMIQEEENTFKCNECGKVFNKKHLLAGHEKIHSGVKPYECTECGKTFIKSTHLLQHHMIHTGERPYECMECGKAFNRKSYLTQHQRIHSGEKPYKCNECGKAFTHRSNFVLHKRRHTGEKSFVCKECGQVFRHRPGFLRHHIVHSSENPYECFECGKVFKHKSYLMWHQQTHTGEKPYECSECGKAFCESAALIHHYVIHTGEKPFECLECGKAFNHRSYLKRHQRIHTGEKPFVCTECDRAFTHCSTFILHKRAHTGEKPFECKECGKAFSTRKDLIRHFSIHTGEKPYECGECGKAFNRRSGLTRHQRIHSGEKPYECMECGKSFCWSTNLIRHAIIHTGEKPYKCTADEAPPLPSAPPVRSLTIDDFDIGRPLGKGKFGNVYLARLRDSHFIVALKVLFKSQLEKEGMEHQLRREIEIQAHLQHPNILRLYNYFHDERRVYLILEYAPRGELYKELQKSHTIDEQRAATIMEELARALAYCHENKVIHRDIKPENLLLGLRGEVKIADFGWSVHTPSLRRKTMCGTLDYLPPEMIEQRTYSEMVDLWCIGVLCYELLVGNPPFESTSYSETYRRILKVDVKFPPSIPLGAQDLISKLLRYQPSERLPLAQVLQHPWVQAHSRRVSVTFEDVAVTFSQEEWGQLDVAQRTLYQEVMLENCRLLASLGLSYPRVWTRRLWVGVGKRPRQRTRLDRAFHVGAATHHSVLFRTSRYPRCPVPRPQLIYQPEPEPRQELWMVKTDLSRGACPGCPVPRPQLIYQPEPEPAQELWMVKTDLSRGACPGEKGKARITEPTTCELALSERASLLEQLTQGAESPEDFQVDQTTDQNGPLGVREGQWESGIDLRKEKLPRKSRSEHGGWGTAEGVRAPALRALLEHGSCRFGQDHMTREDESIFKCNECGKVFNKKRLLARHERIHSGVKPYECTECGKTFSKSTYLLQHHMVHTGEKPYKCMECGKAFNRKSHLTQHQRIHSGEKPYKCDECGKAFTHRSTFVLHNRSHTGEKPFVCKECGKAFRDRPGFIRHYIIHSGENPYECFECGKVFKHRSYLMWHQQTHTGEKPYECSECGKAFCESAALIHHYVIHTGEKPFECLECGKAFNHRSYLKRHQRIHTGEKPFVCTECDRAFTHCSTFILHKRAHTGEKPFECKECGKAFSNRADLIRHFSIHTGEKPYECGECGKAFNRRSGLTRHQRIHSGEKPYECMECGKTFCWSTNLIRHSIIHTGEKPYECSECGKAFSRSSSLTQHQRVHTGRNPVGVTEVGRPFASGQSSVNLQELLLGKDFLNVNTVENVLPEESPYADSNHSYQRETPGLSSL</sequence>
<dbReference type="EC" id="2.7.11.1" evidence="5"/>
<name>L5MIA6_MYODS</name>
<evidence type="ECO:0000256" key="2">
    <source>
        <dbReference type="ARBA" id="ARBA00004123"/>
    </source>
</evidence>
<dbReference type="FunFam" id="3.30.160.60:FF:002254">
    <property type="entry name" value="Zinc finger protein 540"/>
    <property type="match status" value="4"/>
</dbReference>
<keyword evidence="18" id="KW-0539">Nucleus</keyword>
<dbReference type="PROSITE" id="PS00028">
    <property type="entry name" value="ZINC_FINGER_C2H2_1"/>
    <property type="match status" value="25"/>
</dbReference>
<evidence type="ECO:0000256" key="20">
    <source>
        <dbReference type="ARBA" id="ARBA00048679"/>
    </source>
</evidence>
<dbReference type="SMART" id="SM00355">
    <property type="entry name" value="ZnF_C2H2"/>
    <property type="match status" value="25"/>
</dbReference>
<feature type="region of interest" description="Disordered" evidence="23">
    <location>
        <begin position="1454"/>
        <end position="1474"/>
    </location>
</feature>
<keyword evidence="16" id="KW-0238">DNA-binding</keyword>
<evidence type="ECO:0000259" key="25">
    <source>
        <dbReference type="PROSITE" id="PS50157"/>
    </source>
</evidence>
<feature type="domain" description="C2H2-type" evidence="25">
    <location>
        <begin position="1358"/>
        <end position="1385"/>
    </location>
</feature>
<feature type="binding site" evidence="22">
    <location>
        <position position="551"/>
    </location>
    <ligand>
        <name>ATP</name>
        <dbReference type="ChEBI" id="CHEBI:30616"/>
    </ligand>
</feature>
<dbReference type="Pfam" id="PF00096">
    <property type="entry name" value="zf-C2H2"/>
    <property type="match status" value="22"/>
</dbReference>
<feature type="domain" description="C2H2-type" evidence="25">
    <location>
        <begin position="1106"/>
        <end position="1133"/>
    </location>
</feature>
<evidence type="ECO:0000256" key="9">
    <source>
        <dbReference type="ARBA" id="ARBA00022737"/>
    </source>
</evidence>
<dbReference type="FunFam" id="3.30.160.60:FF:000087">
    <property type="entry name" value="Zinc finger protein 354B"/>
    <property type="match status" value="2"/>
</dbReference>
<dbReference type="FunFam" id="3.30.160.60:FF:000896">
    <property type="entry name" value="Zinc finger protein 805"/>
    <property type="match status" value="2"/>
</dbReference>
<evidence type="ECO:0000256" key="22">
    <source>
        <dbReference type="PROSITE-ProRule" id="PRU10141"/>
    </source>
</evidence>
<dbReference type="PROSITE" id="PS50011">
    <property type="entry name" value="PROTEIN_KINASE_DOM"/>
    <property type="match status" value="1"/>
</dbReference>
<feature type="domain" description="C2H2-type" evidence="25">
    <location>
        <begin position="218"/>
        <end position="245"/>
    </location>
</feature>
<dbReference type="FunFam" id="3.30.160.60:FF:000380">
    <property type="entry name" value="zinc finger protein 2 isoform X2"/>
    <property type="match status" value="1"/>
</dbReference>
<comment type="similarity">
    <text evidence="4">Belongs to the krueppel C2H2-type zinc-finger protein family.</text>
</comment>
<evidence type="ECO:0000313" key="28">
    <source>
        <dbReference type="Proteomes" id="UP000010556"/>
    </source>
</evidence>
<dbReference type="FunFam" id="3.30.160.60:FF:000478">
    <property type="entry name" value="Zinc finger protein 133"/>
    <property type="match status" value="2"/>
</dbReference>
<dbReference type="FunFam" id="3.30.200.20:FF:000042">
    <property type="entry name" value="Aurora kinase A"/>
    <property type="match status" value="1"/>
</dbReference>
<dbReference type="Gene3D" id="6.10.140.140">
    <property type="match status" value="1"/>
</dbReference>
<accession>L5MIA6</accession>
<keyword evidence="12" id="KW-0418">Kinase</keyword>
<feature type="domain" description="C2H2-type" evidence="25">
    <location>
        <begin position="190"/>
        <end position="217"/>
    </location>
</feature>
<dbReference type="Gene3D" id="3.30.160.60">
    <property type="entry name" value="Classic Zinc Finger"/>
    <property type="match status" value="25"/>
</dbReference>
<dbReference type="InterPro" id="IPR000719">
    <property type="entry name" value="Prot_kinase_dom"/>
</dbReference>
<keyword evidence="11 21" id="KW-0863">Zinc-finger</keyword>
<feature type="domain" description="C2H2-type" evidence="25">
    <location>
        <begin position="470"/>
        <end position="497"/>
    </location>
</feature>
<feature type="domain" description="C2H2-type" evidence="25">
    <location>
        <begin position="1162"/>
        <end position="1189"/>
    </location>
</feature>
<feature type="domain" description="C2H2-type" evidence="25">
    <location>
        <begin position="442"/>
        <end position="469"/>
    </location>
</feature>
<dbReference type="Pfam" id="PF00069">
    <property type="entry name" value="Pkinase"/>
    <property type="match status" value="1"/>
</dbReference>